<accession>A0A7M5UXC2</accession>
<dbReference type="InterPro" id="IPR036179">
    <property type="entry name" value="Ig-like_dom_sf"/>
</dbReference>
<sequence>MKIPWIFLCISLTVLKIHKIEGKTECQEPRKLYQCTGDTAFLTAYGTIVKNVPYYWFKLSRIMATNIREGFIDRKADVRPDDVDDKFKNDITNKVLMIKKLHPEDAGIYAYRPSDTKDTNAICIDFELKVLRKELRAHPNGFQTVENGNVQLKVEAFHTGTPEWYLNGKLLPSSENQVAPSKHYKYVNSRQYGYNYGSVLEIKNIQMRHKGDYKLKWIMDGVCKENSIKIDVKVLSLQDYQKHKEELASALDADRKTHQPKSVQIEEVLKALNKVYGTDVFLKIHSKSSSHHSIFLVFFALLVLMGMSVGTYFYYMFYKKRKRTLQPDTNGKMFAEDFRKGQTPAYVQYQPLSTIEEIEDGNYYYNMQDQSQRLDAP</sequence>
<keyword evidence="1" id="KW-0472">Membrane</keyword>
<evidence type="ECO:0000256" key="1">
    <source>
        <dbReference type="SAM" id="Phobius"/>
    </source>
</evidence>
<dbReference type="Proteomes" id="UP000594262">
    <property type="component" value="Unplaced"/>
</dbReference>
<dbReference type="SUPFAM" id="SSF48726">
    <property type="entry name" value="Immunoglobulin"/>
    <property type="match status" value="2"/>
</dbReference>
<keyword evidence="1" id="KW-0812">Transmembrane</keyword>
<evidence type="ECO:0000313" key="4">
    <source>
        <dbReference type="Proteomes" id="UP000594262"/>
    </source>
</evidence>
<reference evidence="3" key="1">
    <citation type="submission" date="2021-01" db="UniProtKB">
        <authorList>
            <consortium name="EnsemblMetazoa"/>
        </authorList>
    </citation>
    <scope>IDENTIFICATION</scope>
</reference>
<feature type="chain" id="PRO_5029501100" evidence="2">
    <location>
        <begin position="23"/>
        <end position="377"/>
    </location>
</feature>
<keyword evidence="4" id="KW-1185">Reference proteome</keyword>
<dbReference type="InterPro" id="IPR013783">
    <property type="entry name" value="Ig-like_fold"/>
</dbReference>
<keyword evidence="2" id="KW-0732">Signal</keyword>
<dbReference type="RefSeq" id="XP_066911830.1">
    <property type="nucleotide sequence ID" value="XM_067055729.1"/>
</dbReference>
<feature type="signal peptide" evidence="2">
    <location>
        <begin position="1"/>
        <end position="22"/>
    </location>
</feature>
<feature type="transmembrane region" description="Helical" evidence="1">
    <location>
        <begin position="294"/>
        <end position="315"/>
    </location>
</feature>
<evidence type="ECO:0000256" key="2">
    <source>
        <dbReference type="SAM" id="SignalP"/>
    </source>
</evidence>
<dbReference type="GeneID" id="136799050"/>
<dbReference type="AlphaFoldDB" id="A0A7M5UXC2"/>
<keyword evidence="1" id="KW-1133">Transmembrane helix</keyword>
<name>A0A7M5UXC2_9CNID</name>
<dbReference type="EnsemblMetazoa" id="CLYHEMT005715.1">
    <property type="protein sequence ID" value="CLYHEMP005715.1"/>
    <property type="gene ID" value="CLYHEMG005715"/>
</dbReference>
<dbReference type="Gene3D" id="2.60.40.10">
    <property type="entry name" value="Immunoglobulins"/>
    <property type="match status" value="1"/>
</dbReference>
<evidence type="ECO:0000313" key="3">
    <source>
        <dbReference type="EnsemblMetazoa" id="CLYHEMP005715.1"/>
    </source>
</evidence>
<organism evidence="3 4">
    <name type="scientific">Clytia hemisphaerica</name>
    <dbReference type="NCBI Taxonomy" id="252671"/>
    <lineage>
        <taxon>Eukaryota</taxon>
        <taxon>Metazoa</taxon>
        <taxon>Cnidaria</taxon>
        <taxon>Hydrozoa</taxon>
        <taxon>Hydroidolina</taxon>
        <taxon>Leptothecata</taxon>
        <taxon>Obeliida</taxon>
        <taxon>Clytiidae</taxon>
        <taxon>Clytia</taxon>
    </lineage>
</organism>
<protein>
    <submittedName>
        <fullName evidence="3">Uncharacterized protein</fullName>
    </submittedName>
</protein>
<proteinExistence type="predicted"/>